<protein>
    <recommendedName>
        <fullName evidence="2">CCHC-type domain-containing protein</fullName>
    </recommendedName>
</protein>
<evidence type="ECO:0000259" key="2">
    <source>
        <dbReference type="SMART" id="SM00343"/>
    </source>
</evidence>
<evidence type="ECO:0000256" key="1">
    <source>
        <dbReference type="SAM" id="MobiDB-lite"/>
    </source>
</evidence>
<dbReference type="GO" id="GO:0008270">
    <property type="term" value="F:zinc ion binding"/>
    <property type="evidence" value="ECO:0007669"/>
    <property type="project" value="InterPro"/>
</dbReference>
<accession>A0A843TJW4</accession>
<evidence type="ECO:0000313" key="3">
    <source>
        <dbReference type="EMBL" id="MQL68889.1"/>
    </source>
</evidence>
<dbReference type="InterPro" id="IPR001878">
    <property type="entry name" value="Znf_CCHC"/>
</dbReference>
<organism evidence="3 4">
    <name type="scientific">Colocasia esculenta</name>
    <name type="common">Wild taro</name>
    <name type="synonym">Arum esculentum</name>
    <dbReference type="NCBI Taxonomy" id="4460"/>
    <lineage>
        <taxon>Eukaryota</taxon>
        <taxon>Viridiplantae</taxon>
        <taxon>Streptophyta</taxon>
        <taxon>Embryophyta</taxon>
        <taxon>Tracheophyta</taxon>
        <taxon>Spermatophyta</taxon>
        <taxon>Magnoliopsida</taxon>
        <taxon>Liliopsida</taxon>
        <taxon>Araceae</taxon>
        <taxon>Aroideae</taxon>
        <taxon>Colocasieae</taxon>
        <taxon>Colocasia</taxon>
    </lineage>
</organism>
<feature type="region of interest" description="Disordered" evidence="1">
    <location>
        <begin position="144"/>
        <end position="172"/>
    </location>
</feature>
<reference evidence="3" key="1">
    <citation type="submission" date="2017-07" db="EMBL/GenBank/DDBJ databases">
        <title>Taro Niue Genome Assembly and Annotation.</title>
        <authorList>
            <person name="Atibalentja N."/>
            <person name="Keating K."/>
            <person name="Fields C.J."/>
        </authorList>
    </citation>
    <scope>NUCLEOTIDE SEQUENCE</scope>
    <source>
        <strain evidence="3">Niue_2</strain>
        <tissue evidence="3">Leaf</tissue>
    </source>
</reference>
<evidence type="ECO:0000313" key="4">
    <source>
        <dbReference type="Proteomes" id="UP000652761"/>
    </source>
</evidence>
<dbReference type="EMBL" id="NMUH01000024">
    <property type="protein sequence ID" value="MQL68889.1"/>
    <property type="molecule type" value="Genomic_DNA"/>
</dbReference>
<dbReference type="SUPFAM" id="SSF57756">
    <property type="entry name" value="Retrovirus zinc finger-like domains"/>
    <property type="match status" value="1"/>
</dbReference>
<dbReference type="PANTHER" id="PTHR34482">
    <property type="entry name" value="DNA DAMAGE-INDUCIBLE PROTEIN 1-LIKE"/>
    <property type="match status" value="1"/>
</dbReference>
<proteinExistence type="predicted"/>
<dbReference type="GO" id="GO:0003676">
    <property type="term" value="F:nucleic acid binding"/>
    <property type="evidence" value="ECO:0007669"/>
    <property type="project" value="InterPro"/>
</dbReference>
<keyword evidence="4" id="KW-1185">Reference proteome</keyword>
<dbReference type="InterPro" id="IPR005162">
    <property type="entry name" value="Retrotrans_gag_dom"/>
</dbReference>
<dbReference type="Proteomes" id="UP000652761">
    <property type="component" value="Unassembled WGS sequence"/>
</dbReference>
<comment type="caution">
    <text evidence="3">The sequence shown here is derived from an EMBL/GenBank/DDBJ whole genome shotgun (WGS) entry which is preliminary data.</text>
</comment>
<feature type="domain" description="CCHC-type" evidence="2">
    <location>
        <begin position="204"/>
        <end position="220"/>
    </location>
</feature>
<feature type="compositionally biased region" description="Basic and acidic residues" evidence="1">
    <location>
        <begin position="155"/>
        <end position="172"/>
    </location>
</feature>
<dbReference type="PANTHER" id="PTHR34482:SF49">
    <property type="entry name" value="RETROTRANSPOSON GAG DOMAIN-CONTAINING PROTEIN"/>
    <property type="match status" value="1"/>
</dbReference>
<dbReference type="SMART" id="SM00343">
    <property type="entry name" value="ZnF_C2HC"/>
    <property type="match status" value="2"/>
</dbReference>
<dbReference type="Pfam" id="PF03732">
    <property type="entry name" value="Retrotrans_gag"/>
    <property type="match status" value="1"/>
</dbReference>
<sequence>MNPPRFGGSTEPDEAEHWLKEIERVFRMMGCTDGNKFKEYFNNKYFSDRVQERKAAEFTNLKQRSLSIAEYEAQFSKLARYAPHLVQTERLKAKRFMSTLRPQYITQLGPMDLQTYPEMVRKALLLKDSLAIVETIRSSVVSKEASDTIRTPHSNHHENKRSNGEYSVGKDKKIKLEEEPIGENCKFCDKPGHRVDACWKKVGACLRCGSHDHRIPNCPKLKDQTRGNQRVPKRQGTLNIVIQVGFPTEGGDEYEELENDGTRDE</sequence>
<dbReference type="OrthoDB" id="786614at2759"/>
<name>A0A843TJW4_COLES</name>
<dbReference type="AlphaFoldDB" id="A0A843TJW4"/>
<dbReference type="InterPro" id="IPR036875">
    <property type="entry name" value="Znf_CCHC_sf"/>
</dbReference>
<gene>
    <name evidence="3" type="ORF">Taro_001165</name>
</gene>
<feature type="domain" description="CCHC-type" evidence="2">
    <location>
        <begin position="184"/>
        <end position="200"/>
    </location>
</feature>
<dbReference type="Gene3D" id="4.10.60.10">
    <property type="entry name" value="Zinc finger, CCHC-type"/>
    <property type="match status" value="1"/>
</dbReference>